<comment type="caution">
    <text evidence="2">The sequence shown here is derived from an EMBL/GenBank/DDBJ whole genome shotgun (WGS) entry which is preliminary data.</text>
</comment>
<dbReference type="RefSeq" id="WP_117416126.1">
    <property type="nucleotide sequence ID" value="NZ_QOHO01000017.1"/>
</dbReference>
<dbReference type="EMBL" id="QOHO01000017">
    <property type="protein sequence ID" value="RFZ79821.1"/>
    <property type="molecule type" value="Genomic_DNA"/>
</dbReference>
<keyword evidence="1" id="KW-0812">Transmembrane</keyword>
<organism evidence="2 3">
    <name type="scientific">Lacrimispora amygdalina</name>
    <dbReference type="NCBI Taxonomy" id="253257"/>
    <lineage>
        <taxon>Bacteria</taxon>
        <taxon>Bacillati</taxon>
        <taxon>Bacillota</taxon>
        <taxon>Clostridia</taxon>
        <taxon>Lachnospirales</taxon>
        <taxon>Lachnospiraceae</taxon>
        <taxon>Lacrimispora</taxon>
    </lineage>
</organism>
<proteinExistence type="predicted"/>
<feature type="transmembrane region" description="Helical" evidence="1">
    <location>
        <begin position="6"/>
        <end position="29"/>
    </location>
</feature>
<evidence type="ECO:0008006" key="4">
    <source>
        <dbReference type="Google" id="ProtNLM"/>
    </source>
</evidence>
<dbReference type="AlphaFoldDB" id="A0A3E2NFY4"/>
<gene>
    <name evidence="2" type="ORF">DS742_06170</name>
</gene>
<sequence>MILIKLFFKLLALPVVIIVTLIQWVGIFVTGFSAVLFNLAAGAFFMIALACLVTGVATGKEALQIFILSFAIFIIPHIAEWFIVRIAELNYLLRDFIKS</sequence>
<dbReference type="OrthoDB" id="2062718at2"/>
<feature type="transmembrane region" description="Helical" evidence="1">
    <location>
        <begin position="63"/>
        <end position="84"/>
    </location>
</feature>
<evidence type="ECO:0000256" key="1">
    <source>
        <dbReference type="SAM" id="Phobius"/>
    </source>
</evidence>
<keyword evidence="1" id="KW-0472">Membrane</keyword>
<accession>A0A3E2NFY4</accession>
<feature type="transmembrane region" description="Helical" evidence="1">
    <location>
        <begin position="36"/>
        <end position="57"/>
    </location>
</feature>
<name>A0A3E2NFY4_9FIRM</name>
<evidence type="ECO:0000313" key="3">
    <source>
        <dbReference type="Proteomes" id="UP000260680"/>
    </source>
</evidence>
<keyword evidence="1" id="KW-1133">Transmembrane helix</keyword>
<evidence type="ECO:0000313" key="2">
    <source>
        <dbReference type="EMBL" id="RFZ79821.1"/>
    </source>
</evidence>
<reference evidence="2 3" key="1">
    <citation type="submission" date="2018-07" db="EMBL/GenBank/DDBJ databases">
        <title>New species, Clostridium PI-S10-A1B.</title>
        <authorList>
            <person name="Krishna G."/>
            <person name="Summeta K."/>
            <person name="Shikha S."/>
            <person name="Prabhu P.B."/>
            <person name="Suresh K."/>
        </authorList>
    </citation>
    <scope>NUCLEOTIDE SEQUENCE [LARGE SCALE GENOMIC DNA]</scope>
    <source>
        <strain evidence="2 3">PI-S10-A1B</strain>
    </source>
</reference>
<dbReference type="Proteomes" id="UP000260680">
    <property type="component" value="Unassembled WGS sequence"/>
</dbReference>
<protein>
    <recommendedName>
        <fullName evidence="4">Succinate dehydrogenase</fullName>
    </recommendedName>
</protein>